<keyword evidence="9" id="KW-1185">Reference proteome</keyword>
<evidence type="ECO:0000313" key="8">
    <source>
        <dbReference type="EMBL" id="EAN30559.1"/>
    </source>
</evidence>
<dbReference type="InterPro" id="IPR045196">
    <property type="entry name" value="IF2/IF5"/>
</dbReference>
<evidence type="ECO:0000256" key="2">
    <source>
        <dbReference type="ARBA" id="ARBA00022540"/>
    </source>
</evidence>
<comment type="caution">
    <text evidence="8">The sequence shown here is derived from an EMBL/GenBank/DDBJ whole genome shotgun (WGS) entry which is preliminary data.</text>
</comment>
<evidence type="ECO:0000256" key="5">
    <source>
        <dbReference type="ARBA" id="ARBA00023134"/>
    </source>
</evidence>
<dbReference type="FunCoup" id="Q4MYX3">
    <property type="interactions" value="18"/>
</dbReference>
<feature type="domain" description="W2" evidence="7">
    <location>
        <begin position="223"/>
        <end position="385"/>
    </location>
</feature>
<dbReference type="Pfam" id="PF02020">
    <property type="entry name" value="W2"/>
    <property type="match status" value="1"/>
</dbReference>
<dbReference type="STRING" id="5875.Q4MYX3"/>
<feature type="compositionally biased region" description="Polar residues" evidence="6">
    <location>
        <begin position="157"/>
        <end position="170"/>
    </location>
</feature>
<dbReference type="InterPro" id="IPR016189">
    <property type="entry name" value="Transl_init_fac_IF2/IF5_N"/>
</dbReference>
<sequence>MSYVNIPRYRDDPNYRYKMPRIQSRIEGRGNGTKTNISNMGDIARALKRPPTYATKFFGCELGAMSKFEESEEKALINGAHTDTTLAGVLDKFIELYVLCQNCQLPEIELFVKRGELLCSCNACGHKGTLDMTHKAASYMIKNPINTAKMTKEGSSSKEPTNGVANNTVVKSEKSKKHRDPSKSEKNEKSDKSEKPEKVEKSEKTEKSEKSEKSEKIDKVEKLEDLSVESPELSEIATRLRCFLEKGDRTCEDFSEELHMLQISQGFDNVSRMFIALSAIFNSDVPLTLELFKDRIQLVKAATGYSMTPKEKITALEYFIFQSNPQEITNYPYYSQLLYSHDILEGSDFIRYYNKSNRHSGNLNNIFLRAKETIAPFIEWLQEDE</sequence>
<dbReference type="VEuPathDB" id="PiroplasmaDB:TpMuguga_03g00718"/>
<dbReference type="PROSITE" id="PS51363">
    <property type="entry name" value="W2"/>
    <property type="match status" value="1"/>
</dbReference>
<dbReference type="EMBL" id="AAGK01000006">
    <property type="protein sequence ID" value="EAN30559.1"/>
    <property type="molecule type" value="Genomic_DNA"/>
</dbReference>
<dbReference type="Gene3D" id="3.30.30.170">
    <property type="match status" value="1"/>
</dbReference>
<dbReference type="GO" id="GO:0071074">
    <property type="term" value="F:eukaryotic initiation factor eIF2 binding"/>
    <property type="evidence" value="ECO:0007669"/>
    <property type="project" value="TreeGrafter"/>
</dbReference>
<keyword evidence="3" id="KW-0547">Nucleotide-binding</keyword>
<dbReference type="GO" id="GO:0005829">
    <property type="term" value="C:cytosol"/>
    <property type="evidence" value="ECO:0007669"/>
    <property type="project" value="TreeGrafter"/>
</dbReference>
<dbReference type="GO" id="GO:0005092">
    <property type="term" value="F:GDP-dissociation inhibitor activity"/>
    <property type="evidence" value="ECO:0007669"/>
    <property type="project" value="TreeGrafter"/>
</dbReference>
<dbReference type="PANTHER" id="PTHR23001">
    <property type="entry name" value="EUKARYOTIC TRANSLATION INITIATION FACTOR"/>
    <property type="match status" value="1"/>
</dbReference>
<evidence type="ECO:0000259" key="7">
    <source>
        <dbReference type="PROSITE" id="PS51363"/>
    </source>
</evidence>
<keyword evidence="4" id="KW-0648">Protein biosynthesis</keyword>
<dbReference type="InterPro" id="IPR002735">
    <property type="entry name" value="Transl_init_fac_IF2/IF5_dom"/>
</dbReference>
<dbReference type="InParanoid" id="Q4MYX3"/>
<name>Q4MYX3_THEPA</name>
<dbReference type="AlphaFoldDB" id="Q4MYX3"/>
<evidence type="ECO:0000256" key="3">
    <source>
        <dbReference type="ARBA" id="ARBA00022741"/>
    </source>
</evidence>
<dbReference type="InterPro" id="IPR003307">
    <property type="entry name" value="W2_domain"/>
</dbReference>
<dbReference type="eggNOG" id="KOG2767">
    <property type="taxonomic scope" value="Eukaryota"/>
</dbReference>
<evidence type="ECO:0000313" key="9">
    <source>
        <dbReference type="Proteomes" id="UP000001949"/>
    </source>
</evidence>
<dbReference type="Gene3D" id="2.20.25.350">
    <property type="match status" value="1"/>
</dbReference>
<dbReference type="RefSeq" id="XP_762842.1">
    <property type="nucleotide sequence ID" value="XM_757749.1"/>
</dbReference>
<comment type="similarity">
    <text evidence="1">Belongs to the eIF-2-beta/eIF-5 family.</text>
</comment>
<evidence type="ECO:0000256" key="6">
    <source>
        <dbReference type="SAM" id="MobiDB-lite"/>
    </source>
</evidence>
<organism evidence="8 9">
    <name type="scientific">Theileria parva</name>
    <name type="common">East coast fever infection agent</name>
    <dbReference type="NCBI Taxonomy" id="5875"/>
    <lineage>
        <taxon>Eukaryota</taxon>
        <taxon>Sar</taxon>
        <taxon>Alveolata</taxon>
        <taxon>Apicomplexa</taxon>
        <taxon>Aconoidasida</taxon>
        <taxon>Piroplasmida</taxon>
        <taxon>Theileriidae</taxon>
        <taxon>Theileria</taxon>
    </lineage>
</organism>
<accession>Q4MYX3</accession>
<gene>
    <name evidence="8" type="ordered locus">TP03_0718</name>
</gene>
<feature type="compositionally biased region" description="Basic and acidic residues" evidence="6">
    <location>
        <begin position="181"/>
        <end position="218"/>
    </location>
</feature>
<dbReference type="GO" id="GO:0003743">
    <property type="term" value="F:translation initiation factor activity"/>
    <property type="evidence" value="ECO:0007669"/>
    <property type="project" value="UniProtKB-KW"/>
</dbReference>
<dbReference type="InterPro" id="IPR016190">
    <property type="entry name" value="Transl_init_fac_IF2/IF5_Zn-bd"/>
</dbReference>
<evidence type="ECO:0000256" key="4">
    <source>
        <dbReference type="ARBA" id="ARBA00022917"/>
    </source>
</evidence>
<dbReference type="SUPFAM" id="SSF75689">
    <property type="entry name" value="Zinc-binding domain of translation initiation factor 2 beta"/>
    <property type="match status" value="1"/>
</dbReference>
<protein>
    <submittedName>
        <fullName evidence="8">Eukaryotic translation initiation factor 5, putative</fullName>
    </submittedName>
</protein>
<dbReference type="FunFam" id="3.30.30.170:FF:000002">
    <property type="entry name" value="Eukaryotic translation initiation factor 5"/>
    <property type="match status" value="1"/>
</dbReference>
<dbReference type="KEGG" id="tpv:TP03_0718"/>
<dbReference type="Proteomes" id="UP000001949">
    <property type="component" value="Unassembled WGS sequence"/>
</dbReference>
<proteinExistence type="inferred from homology"/>
<dbReference type="Gene3D" id="1.25.40.180">
    <property type="match status" value="1"/>
</dbReference>
<keyword evidence="2 8" id="KW-0396">Initiation factor</keyword>
<dbReference type="GO" id="GO:0001732">
    <property type="term" value="P:formation of cytoplasmic translation initiation complex"/>
    <property type="evidence" value="ECO:0007669"/>
    <property type="project" value="TreeGrafter"/>
</dbReference>
<keyword evidence="5" id="KW-0342">GTP-binding</keyword>
<dbReference type="Pfam" id="PF01873">
    <property type="entry name" value="eIF-5_eIF-2B"/>
    <property type="match status" value="1"/>
</dbReference>
<dbReference type="GeneID" id="3499648"/>
<dbReference type="InterPro" id="IPR016024">
    <property type="entry name" value="ARM-type_fold"/>
</dbReference>
<dbReference type="SUPFAM" id="SSF48371">
    <property type="entry name" value="ARM repeat"/>
    <property type="match status" value="1"/>
</dbReference>
<feature type="region of interest" description="Disordered" evidence="6">
    <location>
        <begin position="150"/>
        <end position="218"/>
    </location>
</feature>
<dbReference type="PANTHER" id="PTHR23001:SF7">
    <property type="entry name" value="EUKARYOTIC TRANSLATION INITIATION FACTOR 5"/>
    <property type="match status" value="1"/>
</dbReference>
<evidence type="ECO:0000256" key="1">
    <source>
        <dbReference type="ARBA" id="ARBA00010397"/>
    </source>
</evidence>
<dbReference type="SMART" id="SM00653">
    <property type="entry name" value="eIF2B_5"/>
    <property type="match status" value="1"/>
</dbReference>
<dbReference type="OMA" id="YRYKMEK"/>
<dbReference type="SUPFAM" id="SSF100966">
    <property type="entry name" value="Translation initiation factor 2 beta, aIF2beta, N-terminal domain"/>
    <property type="match status" value="1"/>
</dbReference>
<dbReference type="GO" id="GO:0005525">
    <property type="term" value="F:GTP binding"/>
    <property type="evidence" value="ECO:0007669"/>
    <property type="project" value="UniProtKB-KW"/>
</dbReference>
<reference evidence="8 9" key="1">
    <citation type="journal article" date="2005" name="Science">
        <title>Genome sequence of Theileria parva, a bovine pathogen that transforms lymphocytes.</title>
        <authorList>
            <person name="Gardner M.J."/>
            <person name="Bishop R."/>
            <person name="Shah T."/>
            <person name="de Villiers E.P."/>
            <person name="Carlton J.M."/>
            <person name="Hall N."/>
            <person name="Ren Q."/>
            <person name="Paulsen I.T."/>
            <person name="Pain A."/>
            <person name="Berriman M."/>
            <person name="Wilson R.J.M."/>
            <person name="Sato S."/>
            <person name="Ralph S.A."/>
            <person name="Mann D.J."/>
            <person name="Xiong Z."/>
            <person name="Shallom S.J."/>
            <person name="Weidman J."/>
            <person name="Jiang L."/>
            <person name="Lynn J."/>
            <person name="Weaver B."/>
            <person name="Shoaibi A."/>
            <person name="Domingo A.R."/>
            <person name="Wasawo D."/>
            <person name="Crabtree J."/>
            <person name="Wortman J.R."/>
            <person name="Haas B."/>
            <person name="Angiuoli S.V."/>
            <person name="Creasy T.H."/>
            <person name="Lu C."/>
            <person name="Suh B."/>
            <person name="Silva J.C."/>
            <person name="Utterback T.R."/>
            <person name="Feldblyum T.V."/>
            <person name="Pertea M."/>
            <person name="Allen J."/>
            <person name="Nierman W.C."/>
            <person name="Taracha E.L.N."/>
            <person name="Salzberg S.L."/>
            <person name="White O.R."/>
            <person name="Fitzhugh H.A."/>
            <person name="Morzaria S."/>
            <person name="Venter J.C."/>
            <person name="Fraser C.M."/>
            <person name="Nene V."/>
        </authorList>
    </citation>
    <scope>NUCLEOTIDE SEQUENCE [LARGE SCALE GENOMIC DNA]</scope>
    <source>
        <strain evidence="8 9">Muguga</strain>
    </source>
</reference>